<reference evidence="3" key="1">
    <citation type="submission" date="2023-02" db="EMBL/GenBank/DDBJ databases">
        <title>Identification and recombinant expression of a fungal hydrolase from Papiliotrema laurentii that hydrolyzes apple cutin and clears colloidal polyester polyurethane.</title>
        <authorList>
            <consortium name="DOE Joint Genome Institute"/>
            <person name="Roman V.A."/>
            <person name="Bojanowski C."/>
            <person name="Crable B.R."/>
            <person name="Wagner D.N."/>
            <person name="Hung C.S."/>
            <person name="Nadeau L.J."/>
            <person name="Schratz L."/>
            <person name="Haridas S."/>
            <person name="Pangilinan J."/>
            <person name="Lipzen A."/>
            <person name="Na H."/>
            <person name="Yan M."/>
            <person name="Ng V."/>
            <person name="Grigoriev I.V."/>
            <person name="Spatafora J.W."/>
            <person name="Barlow D."/>
            <person name="Biffinger J."/>
            <person name="Kelley-Loughnane N."/>
            <person name="Varaljay V.A."/>
            <person name="Crookes-Goodson W.J."/>
        </authorList>
    </citation>
    <scope>NUCLEOTIDE SEQUENCE</scope>
    <source>
        <strain evidence="3">5307AH</strain>
    </source>
</reference>
<proteinExistence type="predicted"/>
<feature type="region of interest" description="Disordered" evidence="1">
    <location>
        <begin position="28"/>
        <end position="66"/>
    </location>
</feature>
<feature type="region of interest" description="Disordered" evidence="1">
    <location>
        <begin position="166"/>
        <end position="217"/>
    </location>
</feature>
<keyword evidence="2" id="KW-0472">Membrane</keyword>
<feature type="compositionally biased region" description="Basic and acidic residues" evidence="1">
    <location>
        <begin position="204"/>
        <end position="215"/>
    </location>
</feature>
<feature type="transmembrane region" description="Helical" evidence="2">
    <location>
        <begin position="96"/>
        <end position="119"/>
    </location>
</feature>
<sequence length="284" mass="31058">MAESTVHQRTPQTPSYSSAEGGVFAAAQAELPSRSTRSPSPSPSRPGPFQPSSPARFDIGSSNGATVSGRDGSFSVSRIGKAIVARFLRTARRGNLPFLAVFLGCLVYFFAALAGVGYVDPETSALNAAQALTGGARFMPGAPVFVPDEDSEVARRRIAEERRELEKQWQKKKRPQDGAWMQKQRDTKAIRRKPALAPAAAHEGATEEHDRRELADQESWDTFDIDKISRYDLGGDNEAYNEELNKDETLVIEVEKTDEGISVDQAEQEKEELETPVDALDSSS</sequence>
<evidence type="ECO:0000256" key="1">
    <source>
        <dbReference type="SAM" id="MobiDB-lite"/>
    </source>
</evidence>
<evidence type="ECO:0008006" key="5">
    <source>
        <dbReference type="Google" id="ProtNLM"/>
    </source>
</evidence>
<keyword evidence="2" id="KW-1133">Transmembrane helix</keyword>
<dbReference type="Proteomes" id="UP001182556">
    <property type="component" value="Unassembled WGS sequence"/>
</dbReference>
<feature type="region of interest" description="Disordered" evidence="1">
    <location>
        <begin position="257"/>
        <end position="284"/>
    </location>
</feature>
<protein>
    <recommendedName>
        <fullName evidence="5">Transmembrane protein</fullName>
    </recommendedName>
</protein>
<feature type="region of interest" description="Disordered" evidence="1">
    <location>
        <begin position="1"/>
        <end position="20"/>
    </location>
</feature>
<organism evidence="3 4">
    <name type="scientific">Papiliotrema laurentii</name>
    <name type="common">Cryptococcus laurentii</name>
    <dbReference type="NCBI Taxonomy" id="5418"/>
    <lineage>
        <taxon>Eukaryota</taxon>
        <taxon>Fungi</taxon>
        <taxon>Dikarya</taxon>
        <taxon>Basidiomycota</taxon>
        <taxon>Agaricomycotina</taxon>
        <taxon>Tremellomycetes</taxon>
        <taxon>Tremellales</taxon>
        <taxon>Rhynchogastremaceae</taxon>
        <taxon>Papiliotrema</taxon>
    </lineage>
</organism>
<evidence type="ECO:0000256" key="2">
    <source>
        <dbReference type="SAM" id="Phobius"/>
    </source>
</evidence>
<accession>A0AAD9CYN1</accession>
<name>A0AAD9CYN1_PAPLA</name>
<dbReference type="AlphaFoldDB" id="A0AAD9CYN1"/>
<feature type="compositionally biased region" description="Polar residues" evidence="1">
    <location>
        <begin position="1"/>
        <end position="18"/>
    </location>
</feature>
<keyword evidence="2" id="KW-0812">Transmembrane</keyword>
<dbReference type="EMBL" id="JAODAN010000007">
    <property type="protein sequence ID" value="KAK1923018.1"/>
    <property type="molecule type" value="Genomic_DNA"/>
</dbReference>
<gene>
    <name evidence="3" type="ORF">DB88DRAFT_493482</name>
</gene>
<comment type="caution">
    <text evidence="3">The sequence shown here is derived from an EMBL/GenBank/DDBJ whole genome shotgun (WGS) entry which is preliminary data.</text>
</comment>
<evidence type="ECO:0000313" key="4">
    <source>
        <dbReference type="Proteomes" id="UP001182556"/>
    </source>
</evidence>
<keyword evidence="4" id="KW-1185">Reference proteome</keyword>
<evidence type="ECO:0000313" key="3">
    <source>
        <dbReference type="EMBL" id="KAK1923018.1"/>
    </source>
</evidence>
<feature type="compositionally biased region" description="Pro residues" evidence="1">
    <location>
        <begin position="40"/>
        <end position="51"/>
    </location>
</feature>